<evidence type="ECO:0000313" key="2">
    <source>
        <dbReference type="EMBL" id="KAJ6390789.1"/>
    </source>
</evidence>
<reference evidence="2" key="2">
    <citation type="journal article" date="2023" name="Int. J. Mol. Sci.">
        <title>De Novo Assembly and Annotation of 11 Diverse Shrub Willow (Salix) Genomes Reveals Novel Gene Organization in Sex-Linked Regions.</title>
        <authorList>
            <person name="Hyden B."/>
            <person name="Feng K."/>
            <person name="Yates T.B."/>
            <person name="Jawdy S."/>
            <person name="Cereghino C."/>
            <person name="Smart L.B."/>
            <person name="Muchero W."/>
        </authorList>
    </citation>
    <scope>NUCLEOTIDE SEQUENCE</scope>
    <source>
        <tissue evidence="2">Shoot tip</tissue>
    </source>
</reference>
<protein>
    <submittedName>
        <fullName evidence="2">Uncharacterized protein</fullName>
    </submittedName>
</protein>
<name>A0ABQ9BV75_9ROSI</name>
<dbReference type="EMBL" id="JAPFFI010000006">
    <property type="protein sequence ID" value="KAJ6390789.1"/>
    <property type="molecule type" value="Genomic_DNA"/>
</dbReference>
<organism evidence="2 3">
    <name type="scientific">Salix suchowensis</name>
    <dbReference type="NCBI Taxonomy" id="1278906"/>
    <lineage>
        <taxon>Eukaryota</taxon>
        <taxon>Viridiplantae</taxon>
        <taxon>Streptophyta</taxon>
        <taxon>Embryophyta</taxon>
        <taxon>Tracheophyta</taxon>
        <taxon>Spermatophyta</taxon>
        <taxon>Magnoliopsida</taxon>
        <taxon>eudicotyledons</taxon>
        <taxon>Gunneridae</taxon>
        <taxon>Pentapetalae</taxon>
        <taxon>rosids</taxon>
        <taxon>fabids</taxon>
        <taxon>Malpighiales</taxon>
        <taxon>Salicaceae</taxon>
        <taxon>Saliceae</taxon>
        <taxon>Salix</taxon>
    </lineage>
</organism>
<sequence length="162" mass="17569">MYSSKSKGTAEEGWGSRADLRFYPPGIRSSGSSRLQAARASRERAETYDLIAVASKGKGSQGKVGGRRKQRESGEGVGLGHLVKALPAATTIDAAIENNNPNRLRHSVCNRQGKGFSVVDLTSFDWRSVVVGVDREMVSLGGRGFEARERSGKVRREMGEEK</sequence>
<comment type="caution">
    <text evidence="2">The sequence shown here is derived from an EMBL/GenBank/DDBJ whole genome shotgun (WGS) entry which is preliminary data.</text>
</comment>
<accession>A0ABQ9BV75</accession>
<feature type="region of interest" description="Disordered" evidence="1">
    <location>
        <begin position="1"/>
        <end position="39"/>
    </location>
</feature>
<dbReference type="Proteomes" id="UP001141253">
    <property type="component" value="Chromosome 2"/>
</dbReference>
<reference evidence="2" key="1">
    <citation type="submission" date="2022-10" db="EMBL/GenBank/DDBJ databases">
        <authorList>
            <person name="Hyden B.L."/>
            <person name="Feng K."/>
            <person name="Yates T."/>
            <person name="Jawdy S."/>
            <person name="Smart L.B."/>
            <person name="Muchero W."/>
        </authorList>
    </citation>
    <scope>NUCLEOTIDE SEQUENCE</scope>
    <source>
        <tissue evidence="2">Shoot tip</tissue>
    </source>
</reference>
<evidence type="ECO:0000313" key="3">
    <source>
        <dbReference type="Proteomes" id="UP001141253"/>
    </source>
</evidence>
<gene>
    <name evidence="2" type="ORF">OIU77_024909</name>
</gene>
<keyword evidence="3" id="KW-1185">Reference proteome</keyword>
<proteinExistence type="predicted"/>
<evidence type="ECO:0000256" key="1">
    <source>
        <dbReference type="SAM" id="MobiDB-lite"/>
    </source>
</evidence>